<dbReference type="Pfam" id="PF25954">
    <property type="entry name" value="Beta-barrel_RND_2"/>
    <property type="match status" value="1"/>
</dbReference>
<dbReference type="Gene3D" id="2.40.420.20">
    <property type="match status" value="1"/>
</dbReference>
<evidence type="ECO:0000259" key="4">
    <source>
        <dbReference type="Pfam" id="PF25975"/>
    </source>
</evidence>
<dbReference type="PANTHER" id="PTHR30097">
    <property type="entry name" value="CATION EFFLUX SYSTEM PROTEIN CUSB"/>
    <property type="match status" value="1"/>
</dbReference>
<dbReference type="Gene3D" id="2.40.50.100">
    <property type="match status" value="1"/>
</dbReference>
<evidence type="ECO:0000256" key="1">
    <source>
        <dbReference type="ARBA" id="ARBA00009477"/>
    </source>
</evidence>
<reference evidence="5 6" key="1">
    <citation type="journal article" date="2020" name="Int. J. Syst. Evol. Microbiol.">
        <title>Novel acetic acid bacteria from cider fermentations: Acetobacter conturbans sp. nov. and Acetobacter fallax sp. nov.</title>
        <authorList>
            <person name="Sombolestani A.S."/>
            <person name="Cleenwerck I."/>
            <person name="Cnockaert M."/>
            <person name="Borremans W."/>
            <person name="Wieme A.D."/>
            <person name="De Vuyst L."/>
            <person name="Vandamme P."/>
        </authorList>
    </citation>
    <scope>NUCLEOTIDE SEQUENCE [LARGE SCALE GENOMIC DNA]</scope>
    <source>
        <strain evidence="5 6">LMG 1627</strain>
    </source>
</reference>
<evidence type="ECO:0000313" key="6">
    <source>
        <dbReference type="Proteomes" id="UP000631653"/>
    </source>
</evidence>
<dbReference type="EMBL" id="WOSY01000008">
    <property type="protein sequence ID" value="NHN88953.1"/>
    <property type="molecule type" value="Genomic_DNA"/>
</dbReference>
<dbReference type="InterPro" id="IPR006143">
    <property type="entry name" value="RND_pump_MFP"/>
</dbReference>
<dbReference type="Pfam" id="PF25975">
    <property type="entry name" value="CzcB_C"/>
    <property type="match status" value="1"/>
</dbReference>
<gene>
    <name evidence="5" type="ORF">GOB81_09950</name>
</gene>
<keyword evidence="2" id="KW-0813">Transport</keyword>
<dbReference type="Proteomes" id="UP000631653">
    <property type="component" value="Unassembled WGS sequence"/>
</dbReference>
<evidence type="ECO:0000256" key="2">
    <source>
        <dbReference type="ARBA" id="ARBA00022448"/>
    </source>
</evidence>
<dbReference type="SUPFAM" id="SSF111369">
    <property type="entry name" value="HlyD-like secretion proteins"/>
    <property type="match status" value="1"/>
</dbReference>
<protein>
    <submittedName>
        <fullName evidence="5">Efflux RND transporter periplasmic adaptor subunit</fullName>
    </submittedName>
</protein>
<dbReference type="InterPro" id="IPR051909">
    <property type="entry name" value="MFP_Cation_Efflux"/>
</dbReference>
<keyword evidence="6" id="KW-1185">Reference proteome</keyword>
<name>A0ABX0K3Q1_9PROT</name>
<comment type="similarity">
    <text evidence="1">Belongs to the membrane fusion protein (MFP) (TC 8.A.1) family.</text>
</comment>
<evidence type="ECO:0000259" key="3">
    <source>
        <dbReference type="Pfam" id="PF25954"/>
    </source>
</evidence>
<accession>A0ABX0K3Q1</accession>
<feature type="domain" description="CzcB-like C-terminal circularly permuted SH3-like" evidence="4">
    <location>
        <begin position="325"/>
        <end position="382"/>
    </location>
</feature>
<dbReference type="PANTHER" id="PTHR30097:SF16">
    <property type="entry name" value="CATION EFFLUX SYSTEM (CZCB-LIKE)"/>
    <property type="match status" value="1"/>
</dbReference>
<dbReference type="InterPro" id="IPR058649">
    <property type="entry name" value="CzcB_C"/>
</dbReference>
<dbReference type="NCBIfam" id="TIGR01730">
    <property type="entry name" value="RND_mfp"/>
    <property type="match status" value="1"/>
</dbReference>
<proteinExistence type="inferred from homology"/>
<dbReference type="Gene3D" id="1.10.287.470">
    <property type="entry name" value="Helix hairpin bin"/>
    <property type="match status" value="1"/>
</dbReference>
<evidence type="ECO:0000313" key="5">
    <source>
        <dbReference type="EMBL" id="NHN88953.1"/>
    </source>
</evidence>
<comment type="caution">
    <text evidence="5">The sequence shown here is derived from an EMBL/GenBank/DDBJ whole genome shotgun (WGS) entry which is preliminary data.</text>
</comment>
<dbReference type="InterPro" id="IPR058792">
    <property type="entry name" value="Beta-barrel_RND_2"/>
</dbReference>
<organism evidence="5 6">
    <name type="scientific">Acetobacter conturbans</name>
    <dbReference type="NCBI Taxonomy" id="1737472"/>
    <lineage>
        <taxon>Bacteria</taxon>
        <taxon>Pseudomonadati</taxon>
        <taxon>Pseudomonadota</taxon>
        <taxon>Alphaproteobacteria</taxon>
        <taxon>Acetobacterales</taxon>
        <taxon>Acetobacteraceae</taxon>
        <taxon>Acetobacter</taxon>
    </lineage>
</organism>
<dbReference type="Gene3D" id="2.40.30.170">
    <property type="match status" value="1"/>
</dbReference>
<sequence length="388" mass="41187">MVACLEWPDIVVTAFRSRGVWSLRLFAGFLVGTFSCCGPAVVAVHAESVPDVQHKADGAIIVREGSPVDKRLTIGPVTINDWNRGTTAPGTIVAEPARNVTVFPPATGRILDVAVRVGEHVDAGDEIAHIVSADAAQASADERKAQAALDLARRTLNRAQAVLAAGGDAVRDVESARMAYAQAQAEEQRTSTQLNSLSTSENAGGVITLRSPIEGDVGSVNTTAGMNVVDITQPLAVVTNIAEVWAVASIPERDISSIELGQAVNLSLSAFPNQIFHSSVSGIEPIMQADTQVLMVRAILPNIDRKLHPNMYANMTVMAPEPITIAVPQSALVMNNDSVTVFVEVHPHEFQRRAVHVIYDDGPLCRVTSGLSSTDRIVTSGAVLLNDD</sequence>
<feature type="domain" description="CusB-like beta-barrel" evidence="3">
    <location>
        <begin position="243"/>
        <end position="319"/>
    </location>
</feature>